<proteinExistence type="predicted"/>
<dbReference type="GO" id="GO:0008168">
    <property type="term" value="F:methyltransferase activity"/>
    <property type="evidence" value="ECO:0007669"/>
    <property type="project" value="UniProtKB-KW"/>
</dbReference>
<dbReference type="InterPro" id="IPR001763">
    <property type="entry name" value="Rhodanese-like_dom"/>
</dbReference>
<dbReference type="Gene3D" id="3.40.50.150">
    <property type="entry name" value="Vaccinia Virus protein VP39"/>
    <property type="match status" value="1"/>
</dbReference>
<keyword evidence="3" id="KW-1185">Reference proteome</keyword>
<dbReference type="CDD" id="cd00158">
    <property type="entry name" value="RHOD"/>
    <property type="match status" value="1"/>
</dbReference>
<dbReference type="AlphaFoldDB" id="A0A5S9QTB7"/>
<dbReference type="EC" id="2.1.1.-" evidence="2"/>
<dbReference type="InterPro" id="IPR029063">
    <property type="entry name" value="SAM-dependent_MTases_sf"/>
</dbReference>
<dbReference type="CDD" id="cd02440">
    <property type="entry name" value="AdoMet_MTases"/>
    <property type="match status" value="1"/>
</dbReference>
<feature type="domain" description="Rhodanese" evidence="1">
    <location>
        <begin position="5"/>
        <end position="78"/>
    </location>
</feature>
<accession>A0A5S9QTB7</accession>
<dbReference type="OrthoDB" id="9804312at2"/>
<sequence>MDSALIDVRSNQEFEQGHLRGSISVELGELPLRMHELPPRSFPVTLICTPDQSQRATDVFSAKGYEIAQLQLWQAETAAQWHNQGLIESGPQAARLWEPAPVIRTFVERFMPTTLESTSNLGLDLACGCGREAVFLAMHGWQMTGIDYQQTALDKAQRLAKQHTVNLNTLSLDVEADDAALSNLPGMDLICVQRYLHRPLLPKLQQQLNPGGYLIYQTFMQGCEAFGRPRNPNFLLAPGELKETFDALDVLYDEVITLDDGRPTNGFIARKPLSPIA</sequence>
<keyword evidence="2" id="KW-0489">Methyltransferase</keyword>
<dbReference type="InterPro" id="IPR036873">
    <property type="entry name" value="Rhodanese-like_dom_sf"/>
</dbReference>
<organism evidence="2 3">
    <name type="scientific">BD1-7 clade bacterium</name>
    <dbReference type="NCBI Taxonomy" id="2029982"/>
    <lineage>
        <taxon>Bacteria</taxon>
        <taxon>Pseudomonadati</taxon>
        <taxon>Pseudomonadota</taxon>
        <taxon>Gammaproteobacteria</taxon>
        <taxon>Cellvibrionales</taxon>
        <taxon>Spongiibacteraceae</taxon>
        <taxon>BD1-7 clade</taxon>
    </lineage>
</organism>
<keyword evidence="2" id="KW-0808">Transferase</keyword>
<evidence type="ECO:0000259" key="1">
    <source>
        <dbReference type="PROSITE" id="PS50206"/>
    </source>
</evidence>
<dbReference type="Pfam" id="PF13649">
    <property type="entry name" value="Methyltransf_25"/>
    <property type="match status" value="1"/>
</dbReference>
<dbReference type="SUPFAM" id="SSF52821">
    <property type="entry name" value="Rhodanese/Cell cycle control phosphatase"/>
    <property type="match status" value="1"/>
</dbReference>
<dbReference type="GO" id="GO:0032259">
    <property type="term" value="P:methylation"/>
    <property type="evidence" value="ECO:0007669"/>
    <property type="project" value="UniProtKB-KW"/>
</dbReference>
<evidence type="ECO:0000313" key="3">
    <source>
        <dbReference type="Proteomes" id="UP000441399"/>
    </source>
</evidence>
<name>A0A5S9QTB7_9GAMM</name>
<reference evidence="2 3" key="1">
    <citation type="submission" date="2019-11" db="EMBL/GenBank/DDBJ databases">
        <authorList>
            <person name="Holert J."/>
        </authorList>
    </citation>
    <scope>NUCLEOTIDE SEQUENCE [LARGE SCALE GENOMIC DNA]</scope>
    <source>
        <strain evidence="2">SB11_3</strain>
    </source>
</reference>
<protein>
    <submittedName>
        <fullName evidence="2">Putative S-adenosyl-L-methionine-dependent methyltransferase TehB</fullName>
        <ecNumber evidence="2">2.1.1.-</ecNumber>
    </submittedName>
</protein>
<evidence type="ECO:0000313" key="2">
    <source>
        <dbReference type="EMBL" id="CAA0122146.1"/>
    </source>
</evidence>
<dbReference type="Gene3D" id="3.40.250.10">
    <property type="entry name" value="Rhodanese-like domain"/>
    <property type="match status" value="1"/>
</dbReference>
<dbReference type="SUPFAM" id="SSF53335">
    <property type="entry name" value="S-adenosyl-L-methionine-dependent methyltransferases"/>
    <property type="match status" value="1"/>
</dbReference>
<dbReference type="InterPro" id="IPR041698">
    <property type="entry name" value="Methyltransf_25"/>
</dbReference>
<dbReference type="EMBL" id="CACSIO010000045">
    <property type="protein sequence ID" value="CAA0122146.1"/>
    <property type="molecule type" value="Genomic_DNA"/>
</dbReference>
<dbReference type="PROSITE" id="PS50206">
    <property type="entry name" value="RHODANESE_3"/>
    <property type="match status" value="1"/>
</dbReference>
<dbReference type="Proteomes" id="UP000441399">
    <property type="component" value="Unassembled WGS sequence"/>
</dbReference>
<gene>
    <name evidence="2" type="primary">tehB</name>
    <name evidence="2" type="ORF">OPDIPICF_02554</name>
</gene>
<dbReference type="Pfam" id="PF00581">
    <property type="entry name" value="Rhodanese"/>
    <property type="match status" value="1"/>
</dbReference>